<dbReference type="InterPro" id="IPR045851">
    <property type="entry name" value="AMP-bd_C_sf"/>
</dbReference>
<dbReference type="Pfam" id="PF00501">
    <property type="entry name" value="AMP-binding"/>
    <property type="match status" value="1"/>
</dbReference>
<keyword evidence="3" id="KW-1133">Transmembrane helix</keyword>
<keyword evidence="3" id="KW-0812">Transmembrane</keyword>
<evidence type="ECO:0000256" key="2">
    <source>
        <dbReference type="SAM" id="MobiDB-lite"/>
    </source>
</evidence>
<geneLocation type="plasmid" evidence="6">
    <name>unnamed</name>
</geneLocation>
<protein>
    <submittedName>
        <fullName evidence="6">AMP-binding protein</fullName>
    </submittedName>
</protein>
<evidence type="ECO:0000256" key="1">
    <source>
        <dbReference type="ARBA" id="ARBA00022598"/>
    </source>
</evidence>
<gene>
    <name evidence="6" type="ORF">MMF94_02840</name>
</gene>
<keyword evidence="7" id="KW-1185">Reference proteome</keyword>
<evidence type="ECO:0000259" key="5">
    <source>
        <dbReference type="Pfam" id="PF13193"/>
    </source>
</evidence>
<dbReference type="Pfam" id="PF13193">
    <property type="entry name" value="AMP-binding_C"/>
    <property type="match status" value="1"/>
</dbReference>
<comment type="caution">
    <text evidence="6">The sequence shown here is derived from an EMBL/GenBank/DDBJ whole genome shotgun (WGS) entry which is preliminary data.</text>
</comment>
<keyword evidence="3" id="KW-0472">Membrane</keyword>
<reference evidence="6 7" key="1">
    <citation type="submission" date="2022-03" db="EMBL/GenBank/DDBJ databases">
        <title>Pseudonocardia alaer sp. nov., a novel actinomycete isolated from reed forest soil.</title>
        <authorList>
            <person name="Wang L."/>
        </authorList>
    </citation>
    <scope>NUCLEOTIDE SEQUENCE [LARGE SCALE GENOMIC DNA]</scope>
    <source>
        <strain evidence="6 7">Y-16303</strain>
        <plasmid evidence="6">unnamed</plasmid>
    </source>
</reference>
<dbReference type="InterPro" id="IPR042099">
    <property type="entry name" value="ANL_N_sf"/>
</dbReference>
<dbReference type="SUPFAM" id="SSF56801">
    <property type="entry name" value="Acetyl-CoA synthetase-like"/>
    <property type="match status" value="1"/>
</dbReference>
<dbReference type="PANTHER" id="PTHR43352">
    <property type="entry name" value="ACETYL-COA SYNTHETASE"/>
    <property type="match status" value="1"/>
</dbReference>
<sequence length="551" mass="59237">MTVSRSVDARSDQTGETRPPSSHIDLFCRDHLPPREQWPQLRFDLPELRYPHRLNAAQVLATAAPDDRPCVRGSGEEWTYGQLRGRAARIAAVLTEDMGLVPGNRVLLRGPNEPWLVACWLGVLLAGGVAVSTMPMLRAGEITAICELARPSLALCHHAYTEALPADLPTMDYAGDAELTRRSAEKATDFVAVDTAADDVALLAFTSGTTGRPKATMHVHRDILAIADTFSRHVLHMQPTDVVLGTPPVAFTFGLGGLLVFPMHAGASTVLLDRVTPDQLADAVAAEGATVLFTAPTAYRAILAGGRLDRLAGLRRAISAGEALPASVWHAVYNATGLRIIDGIGSTEMLHVFISAADDDIRPGCTGRAVPGYRAAVLDDDGNPVPDGTPGHLAVQGPTGCRYLDGDRQQNYVRHGWNHTGDTFVRDADGYFTYLARSDDMIVSSGYNISGPEVEQALLAHPDVVDCAVVGTPDEQRGAVVTAYVVLRTGAAPDPLALQDFAKQVIAPYKYPRIVRFLPELPRTSTGKLQRFVLRDRAATRETTPDEAGGR</sequence>
<feature type="domain" description="AMP-dependent synthetase/ligase" evidence="4">
    <location>
        <begin position="63"/>
        <end position="399"/>
    </location>
</feature>
<accession>A0ABS9T7U1</accession>
<keyword evidence="6" id="KW-0614">Plasmid</keyword>
<feature type="transmembrane region" description="Helical" evidence="3">
    <location>
        <begin position="115"/>
        <end position="137"/>
    </location>
</feature>
<organism evidence="6 7">
    <name type="scientific">Pseudonocardia alaniniphila</name>
    <dbReference type="NCBI Taxonomy" id="75291"/>
    <lineage>
        <taxon>Bacteria</taxon>
        <taxon>Bacillati</taxon>
        <taxon>Actinomycetota</taxon>
        <taxon>Actinomycetes</taxon>
        <taxon>Pseudonocardiales</taxon>
        <taxon>Pseudonocardiaceae</taxon>
        <taxon>Pseudonocardia</taxon>
    </lineage>
</organism>
<name>A0ABS9T7U1_9PSEU</name>
<dbReference type="RefSeq" id="WP_241034453.1">
    <property type="nucleotide sequence ID" value="NZ_BAAAJF010000034.1"/>
</dbReference>
<dbReference type="Proteomes" id="UP001299970">
    <property type="component" value="Unassembled WGS sequence"/>
</dbReference>
<dbReference type="Gene3D" id="3.40.50.12780">
    <property type="entry name" value="N-terminal domain of ligase-like"/>
    <property type="match status" value="1"/>
</dbReference>
<dbReference type="InterPro" id="IPR000873">
    <property type="entry name" value="AMP-dep_synth/lig_dom"/>
</dbReference>
<evidence type="ECO:0000313" key="7">
    <source>
        <dbReference type="Proteomes" id="UP001299970"/>
    </source>
</evidence>
<dbReference type="InterPro" id="IPR020845">
    <property type="entry name" value="AMP-binding_CS"/>
</dbReference>
<keyword evidence="1" id="KW-0436">Ligase</keyword>
<feature type="region of interest" description="Disordered" evidence="2">
    <location>
        <begin position="1"/>
        <end position="22"/>
    </location>
</feature>
<evidence type="ECO:0000313" key="6">
    <source>
        <dbReference type="EMBL" id="MCH6164609.1"/>
    </source>
</evidence>
<dbReference type="EMBL" id="JAKXMK010000002">
    <property type="protein sequence ID" value="MCH6164609.1"/>
    <property type="molecule type" value="Genomic_DNA"/>
</dbReference>
<evidence type="ECO:0000256" key="3">
    <source>
        <dbReference type="SAM" id="Phobius"/>
    </source>
</evidence>
<proteinExistence type="predicted"/>
<dbReference type="Gene3D" id="3.30.300.30">
    <property type="match status" value="1"/>
</dbReference>
<feature type="domain" description="AMP-binding enzyme C-terminal" evidence="5">
    <location>
        <begin position="453"/>
        <end position="528"/>
    </location>
</feature>
<evidence type="ECO:0000259" key="4">
    <source>
        <dbReference type="Pfam" id="PF00501"/>
    </source>
</evidence>
<dbReference type="PROSITE" id="PS00455">
    <property type="entry name" value="AMP_BINDING"/>
    <property type="match status" value="1"/>
</dbReference>
<dbReference type="InterPro" id="IPR025110">
    <property type="entry name" value="AMP-bd_C"/>
</dbReference>
<dbReference type="PANTHER" id="PTHR43352:SF1">
    <property type="entry name" value="ANTHRANILATE--COA LIGASE"/>
    <property type="match status" value="1"/>
</dbReference>